<dbReference type="InterPro" id="IPR002035">
    <property type="entry name" value="VWF_A"/>
</dbReference>
<dbReference type="PROSITE" id="PS50234">
    <property type="entry name" value="VWFA"/>
    <property type="match status" value="1"/>
</dbReference>
<evidence type="ECO:0000313" key="4">
    <source>
        <dbReference type="Proteomes" id="UP000288892"/>
    </source>
</evidence>
<dbReference type="Pfam" id="PF13768">
    <property type="entry name" value="VWA_3"/>
    <property type="match status" value="1"/>
</dbReference>
<dbReference type="InterPro" id="IPR036465">
    <property type="entry name" value="vWFA_dom_sf"/>
</dbReference>
<dbReference type="Proteomes" id="UP000288892">
    <property type="component" value="Unassembled WGS sequence"/>
</dbReference>
<dbReference type="PANTHER" id="PTHR45737:SF6">
    <property type="entry name" value="VON WILLEBRAND FACTOR A DOMAIN-CONTAINING PROTEIN 5A"/>
    <property type="match status" value="1"/>
</dbReference>
<gene>
    <name evidence="3" type="ORF">VU01_10039</name>
</gene>
<dbReference type="AlphaFoldDB" id="A0A444JHF6"/>
<dbReference type="Gene3D" id="3.40.50.410">
    <property type="entry name" value="von Willebrand factor, type A domain"/>
    <property type="match status" value="1"/>
</dbReference>
<dbReference type="SUPFAM" id="SSF53300">
    <property type="entry name" value="vWA-like"/>
    <property type="match status" value="1"/>
</dbReference>
<comment type="caution">
    <text evidence="3">The sequence shown here is derived from an EMBL/GenBank/DDBJ whole genome shotgun (WGS) entry which is preliminary data.</text>
</comment>
<feature type="domain" description="VWFA" evidence="2">
    <location>
        <begin position="34"/>
        <end position="209"/>
    </location>
</feature>
<sequence length="419" mass="46061">MDLVTYKPEQDKAGTFMLTVTPAMDLQPITEGRDWLFVLDISGSMKGKYQTLADGVSRALQKMSPNERFRIILFNNSASELTRGYIPANPENVRKYIDKVGKIAPNGGTNVYDGLHKGLKGLDSDRTSAILLVTDGVANVGVTRQKDFIKLIRSHDVRLFTFIMGNSANRPLLTAITDASNGFAMSVSNSDDIVGSILLAQSKVTHEALHGAQLKIKGIKTFDLTPEKIGSLYRGQQLTMFGHYSGSGQAKVSLSGKISGEEKVYQTDFAFPETSTANPELERLWAYASIEQLSREIEDFGEDADMKQAITDLGIQYGLVTDYTSMVVVRDQVFKKLGIERRNTKRLEREFTAQKERAAQPVVQRRADTARPMFKSSNRPTTRSSGGNSGGGGGAGSFDLVSLLFLLPLAWIGRRTKQA</sequence>
<feature type="region of interest" description="Disordered" evidence="1">
    <location>
        <begin position="351"/>
        <end position="392"/>
    </location>
</feature>
<protein>
    <submittedName>
        <fullName evidence="3">von Willebrand factor type A domain-containing protein</fullName>
    </submittedName>
</protein>
<dbReference type="EMBL" id="MTKS01000003">
    <property type="protein sequence ID" value="RWX52519.1"/>
    <property type="molecule type" value="Genomic_DNA"/>
</dbReference>
<evidence type="ECO:0000313" key="3">
    <source>
        <dbReference type="EMBL" id="RWX52519.1"/>
    </source>
</evidence>
<name>A0A444JHF6_9BACT</name>
<dbReference type="PANTHER" id="PTHR45737">
    <property type="entry name" value="VON WILLEBRAND FACTOR A DOMAIN-CONTAINING PROTEIN 5A"/>
    <property type="match status" value="1"/>
</dbReference>
<evidence type="ECO:0000259" key="2">
    <source>
        <dbReference type="PROSITE" id="PS50234"/>
    </source>
</evidence>
<keyword evidence="4" id="KW-1185">Reference proteome</keyword>
<evidence type="ECO:0000256" key="1">
    <source>
        <dbReference type="SAM" id="MobiDB-lite"/>
    </source>
</evidence>
<dbReference type="SMART" id="SM00327">
    <property type="entry name" value="VWA"/>
    <property type="match status" value="1"/>
</dbReference>
<proteinExistence type="predicted"/>
<organism evidence="3 4">
    <name type="scientific">Candidatus Electrothrix marina</name>
    <dbReference type="NCBI Taxonomy" id="1859130"/>
    <lineage>
        <taxon>Bacteria</taxon>
        <taxon>Pseudomonadati</taxon>
        <taxon>Thermodesulfobacteriota</taxon>
        <taxon>Desulfobulbia</taxon>
        <taxon>Desulfobulbales</taxon>
        <taxon>Desulfobulbaceae</taxon>
        <taxon>Candidatus Electrothrix</taxon>
    </lineage>
</organism>
<accession>A0A444JHF6</accession>
<reference evidence="3 4" key="1">
    <citation type="submission" date="2017-01" db="EMBL/GenBank/DDBJ databases">
        <title>The cable genome- insights into the physiology and evolution of filamentous bacteria capable of sulfide oxidation via long distance electron transfer.</title>
        <authorList>
            <person name="Schreiber L."/>
            <person name="Bjerg J.T."/>
            <person name="Boggild A."/>
            <person name="Van De Vossenberg J."/>
            <person name="Meysman F."/>
            <person name="Nielsen L.P."/>
            <person name="Schramm A."/>
            <person name="Kjeldsen K.U."/>
        </authorList>
    </citation>
    <scope>NUCLEOTIDE SEQUENCE [LARGE SCALE GENOMIC DNA]</scope>
    <source>
        <strain evidence="3">A5</strain>
    </source>
</reference>